<dbReference type="SUPFAM" id="SSF51261">
    <property type="entry name" value="Duplicated hybrid motif"/>
    <property type="match status" value="1"/>
</dbReference>
<comment type="caution">
    <text evidence="5">The sequence shown here is derived from an EMBL/GenBank/DDBJ whole genome shotgun (WGS) entry which is preliminary data.</text>
</comment>
<dbReference type="InterPro" id="IPR011055">
    <property type="entry name" value="Dup_hybrid_motif"/>
</dbReference>
<evidence type="ECO:0000256" key="3">
    <source>
        <dbReference type="SAM" id="SignalP"/>
    </source>
</evidence>
<name>A0A4R8MJC7_9BACT</name>
<dbReference type="CDD" id="cd12797">
    <property type="entry name" value="M23_peptidase"/>
    <property type="match status" value="1"/>
</dbReference>
<evidence type="ECO:0000313" key="5">
    <source>
        <dbReference type="EMBL" id="TDY65138.1"/>
    </source>
</evidence>
<dbReference type="AlphaFoldDB" id="A0A4R8MJC7"/>
<dbReference type="FunFam" id="2.70.70.10:FF:000006">
    <property type="entry name" value="M23 family peptidase"/>
    <property type="match status" value="1"/>
</dbReference>
<evidence type="ECO:0000256" key="2">
    <source>
        <dbReference type="SAM" id="Coils"/>
    </source>
</evidence>
<dbReference type="PANTHER" id="PTHR21666">
    <property type="entry name" value="PEPTIDASE-RELATED"/>
    <property type="match status" value="1"/>
</dbReference>
<dbReference type="Gene3D" id="6.10.250.3150">
    <property type="match status" value="1"/>
</dbReference>
<dbReference type="InterPro" id="IPR016047">
    <property type="entry name" value="M23ase_b-sheet_dom"/>
</dbReference>
<evidence type="ECO:0000259" key="4">
    <source>
        <dbReference type="Pfam" id="PF01551"/>
    </source>
</evidence>
<evidence type="ECO:0000256" key="1">
    <source>
        <dbReference type="ARBA" id="ARBA00022729"/>
    </source>
</evidence>
<dbReference type="PANTHER" id="PTHR21666:SF289">
    <property type="entry name" value="L-ALA--D-GLU ENDOPEPTIDASE"/>
    <property type="match status" value="1"/>
</dbReference>
<dbReference type="Proteomes" id="UP000295066">
    <property type="component" value="Unassembled WGS sequence"/>
</dbReference>
<dbReference type="RefSeq" id="WP_133955572.1">
    <property type="nucleotide sequence ID" value="NZ_SORI01000001.1"/>
</dbReference>
<feature type="coiled-coil region" evidence="2">
    <location>
        <begin position="26"/>
        <end position="116"/>
    </location>
</feature>
<evidence type="ECO:0000313" key="6">
    <source>
        <dbReference type="Proteomes" id="UP000295066"/>
    </source>
</evidence>
<dbReference type="InterPro" id="IPR050570">
    <property type="entry name" value="Cell_wall_metabolism_enzyme"/>
</dbReference>
<dbReference type="GO" id="GO:0004222">
    <property type="term" value="F:metalloendopeptidase activity"/>
    <property type="evidence" value="ECO:0007669"/>
    <property type="project" value="TreeGrafter"/>
</dbReference>
<gene>
    <name evidence="5" type="ORF">C8D99_101288</name>
</gene>
<dbReference type="SUPFAM" id="SSF57997">
    <property type="entry name" value="Tropomyosin"/>
    <property type="match status" value="1"/>
</dbReference>
<keyword evidence="6" id="KW-1185">Reference proteome</keyword>
<keyword evidence="5" id="KW-0378">Hydrolase</keyword>
<sequence length="395" mass="44180">MKTARTACFLLAIALFLASAGPLPGASGLDSRIAQEEARMRILEKQISEHQKRAKQMGEKEKGVLTQLNSLDQKKKVTEQRIRVLELKLEKVKNTISNLRAEVRLTEQELAEMMHVFENRLVDIYKYGGVAEFNLLLSSTTAHEAMETSYLLNRIALQDQAMISGMLEKKDRLLQAAAQMEQQEKELAVNTSHLGKERKTFREEINKSNAFLGQVRQERALHEQAVKELQQSQKEIQQTVTALMRKKRDEESRDRGRSAQYTYLPSGGQLSWPVQGQISSTFGTRVHPVFKTKMMHTGIDIRAPRGTPVRAAGPGEVLFAGWLRGYGQVIIIDHGNNLSSVYAHLSSMSVRESAAVKKGQTIGSVGSTGTATGAHLHFEVRVGGDARDPMRYLRK</sequence>
<feature type="coiled-coil region" evidence="2">
    <location>
        <begin position="163"/>
        <end position="246"/>
    </location>
</feature>
<protein>
    <submittedName>
        <fullName evidence="5">Murein DD-endopeptidase MepM/ murein hydrolase activator NlpD</fullName>
    </submittedName>
</protein>
<dbReference type="OrthoDB" id="9809488at2"/>
<feature type="domain" description="M23ase beta-sheet core" evidence="4">
    <location>
        <begin position="295"/>
        <end position="389"/>
    </location>
</feature>
<proteinExistence type="predicted"/>
<keyword evidence="2" id="KW-0175">Coiled coil</keyword>
<feature type="chain" id="PRO_5021013678" evidence="3">
    <location>
        <begin position="21"/>
        <end position="395"/>
    </location>
</feature>
<dbReference type="EMBL" id="SORI01000001">
    <property type="protein sequence ID" value="TDY65138.1"/>
    <property type="molecule type" value="Genomic_DNA"/>
</dbReference>
<keyword evidence="1 3" id="KW-0732">Signal</keyword>
<organism evidence="5 6">
    <name type="scientific">Aminivibrio pyruvatiphilus</name>
    <dbReference type="NCBI Taxonomy" id="1005740"/>
    <lineage>
        <taxon>Bacteria</taxon>
        <taxon>Thermotogati</taxon>
        <taxon>Synergistota</taxon>
        <taxon>Synergistia</taxon>
        <taxon>Synergistales</taxon>
        <taxon>Aminobacteriaceae</taxon>
        <taxon>Aminivibrio</taxon>
    </lineage>
</organism>
<reference evidence="5 6" key="1">
    <citation type="submission" date="2019-03" db="EMBL/GenBank/DDBJ databases">
        <title>Genomic Encyclopedia of Type Strains, Phase IV (KMG-IV): sequencing the most valuable type-strain genomes for metagenomic binning, comparative biology and taxonomic classification.</title>
        <authorList>
            <person name="Goeker M."/>
        </authorList>
    </citation>
    <scope>NUCLEOTIDE SEQUENCE [LARGE SCALE GENOMIC DNA]</scope>
    <source>
        <strain evidence="5 6">DSM 25964</strain>
    </source>
</reference>
<dbReference type="Gene3D" id="2.70.70.10">
    <property type="entry name" value="Glucose Permease (Domain IIA)"/>
    <property type="match status" value="1"/>
</dbReference>
<feature type="signal peptide" evidence="3">
    <location>
        <begin position="1"/>
        <end position="20"/>
    </location>
</feature>
<dbReference type="Pfam" id="PF01551">
    <property type="entry name" value="Peptidase_M23"/>
    <property type="match status" value="1"/>
</dbReference>
<accession>A0A4R8MJC7</accession>